<dbReference type="Gene3D" id="1.25.40.10">
    <property type="entry name" value="Tetratricopeptide repeat domain"/>
    <property type="match status" value="1"/>
</dbReference>
<proteinExistence type="inferred from homology"/>
<organism evidence="11 13">
    <name type="scientific">Caulochytrium protostelioides</name>
    <dbReference type="NCBI Taxonomy" id="1555241"/>
    <lineage>
        <taxon>Eukaryota</taxon>
        <taxon>Fungi</taxon>
        <taxon>Fungi incertae sedis</taxon>
        <taxon>Chytridiomycota</taxon>
        <taxon>Chytridiomycota incertae sedis</taxon>
        <taxon>Chytridiomycetes</taxon>
        <taxon>Caulochytriales</taxon>
        <taxon>Caulochytriaceae</taxon>
        <taxon>Caulochytrium</taxon>
    </lineage>
</organism>
<dbReference type="EMBL" id="ML009756">
    <property type="protein sequence ID" value="RKO96632.1"/>
    <property type="molecule type" value="Genomic_DNA"/>
</dbReference>
<feature type="transmembrane region" description="Helical" evidence="10">
    <location>
        <begin position="125"/>
        <end position="147"/>
    </location>
</feature>
<dbReference type="InterPro" id="IPR016543">
    <property type="entry name" value="Fis1"/>
</dbReference>
<dbReference type="Proteomes" id="UP000268535">
    <property type="component" value="Unassembled WGS sequence"/>
</dbReference>
<keyword evidence="7 9" id="KW-0496">Mitochondrion</keyword>
<dbReference type="InterPro" id="IPR011990">
    <property type="entry name" value="TPR-like_helical_dom_sf"/>
</dbReference>
<evidence type="ECO:0000256" key="9">
    <source>
        <dbReference type="PIRNR" id="PIRNR008835"/>
    </source>
</evidence>
<keyword evidence="6 10" id="KW-1133">Transmembrane helix</keyword>
<accession>A0A4P9WVH2</accession>
<protein>
    <recommendedName>
        <fullName evidence="3 9">Mitochondrial fission 1 protein</fullName>
    </recommendedName>
</protein>
<evidence type="ECO:0000256" key="8">
    <source>
        <dbReference type="ARBA" id="ARBA00023136"/>
    </source>
</evidence>
<evidence type="ECO:0000256" key="6">
    <source>
        <dbReference type="ARBA" id="ARBA00022989"/>
    </source>
</evidence>
<dbReference type="EMBL" id="ML014121">
    <property type="protein sequence ID" value="RKP03593.1"/>
    <property type="molecule type" value="Genomic_DNA"/>
</dbReference>
<sequence>MESLPYASEAERALSRDEFNALKQQFVREQGGEVRPQTKFNYAWALVRSRARHDQEEGIRFFHEIYRENPQRRRECLYYLALGQYKLGNYREARRFNETLLQIEQANPQALSLRRLIDEKVRADGLVGMAIVGGVVATAGVIAAAIFGSRRG</sequence>
<name>A0A4P9WVH2_9FUNG</name>
<dbReference type="InterPro" id="IPR033745">
    <property type="entry name" value="Fis1_cytosol"/>
</dbReference>
<dbReference type="PIRSF" id="PIRSF008835">
    <property type="entry name" value="TPR_repeat_11_Fis1"/>
    <property type="match status" value="1"/>
</dbReference>
<dbReference type="InterPro" id="IPR028058">
    <property type="entry name" value="Fis1_TPR_N"/>
</dbReference>
<dbReference type="CDD" id="cd12212">
    <property type="entry name" value="Fis1"/>
    <property type="match status" value="1"/>
</dbReference>
<keyword evidence="4 10" id="KW-0812">Transmembrane</keyword>
<reference evidence="11" key="3">
    <citation type="submission" date="2018-08" db="EMBL/GenBank/DDBJ databases">
        <title>Leveraging single-cell genomics to expand the Fungal Tree of Life.</title>
        <authorList>
            <consortium name="DOE Joint Genome Institute"/>
            <person name="Ahrendt S.R."/>
            <person name="Quandt C.A."/>
            <person name="Ciobanu D."/>
            <person name="Clum A."/>
            <person name="Salamov A."/>
            <person name="Andreopoulos B."/>
            <person name="Cheng J.-F."/>
            <person name="Woyke T."/>
            <person name="Pelin A."/>
            <person name="Henrissat B."/>
            <person name="Reynolds N."/>
            <person name="Benny G.L."/>
            <person name="Smith M.E."/>
            <person name="James T.Y."/>
            <person name="Grigoriev I.V."/>
        </authorList>
    </citation>
    <scope>NUCLEOTIDE SEQUENCE</scope>
    <source>
        <strain evidence="11">ATCC 52028</strain>
    </source>
</reference>
<dbReference type="PANTHER" id="PTHR13247">
    <property type="entry name" value="TETRATRICOPEPTIDE REPEAT PROTEIN 11 TPR REPEAT PROTEIN 11"/>
    <property type="match status" value="1"/>
</dbReference>
<evidence type="ECO:0000256" key="10">
    <source>
        <dbReference type="SAM" id="Phobius"/>
    </source>
</evidence>
<dbReference type="GO" id="GO:0005741">
    <property type="term" value="C:mitochondrial outer membrane"/>
    <property type="evidence" value="ECO:0007669"/>
    <property type="project" value="UniProtKB-SubCell"/>
</dbReference>
<evidence type="ECO:0000313" key="11">
    <source>
        <dbReference type="EMBL" id="RKO96632.1"/>
    </source>
</evidence>
<reference evidence="12" key="2">
    <citation type="submission" date="2018-04" db="EMBL/GenBank/DDBJ databases">
        <title>Leveraging single-cell genomics to expand the Fungal Tree of Life.</title>
        <authorList>
            <consortium name="DOE Joint Genome Institute"/>
            <person name="Ahrendt S.R."/>
            <person name="Quandt C.A."/>
            <person name="Ciobanu D."/>
            <person name="Clum A."/>
            <person name="Salamov A."/>
            <person name="Andreopoulos B."/>
            <person name="Cheng J.-F."/>
            <person name="Woyke T."/>
            <person name="Pelin A."/>
            <person name="Henrissat B."/>
            <person name="Benny G.L."/>
            <person name="Smith M.E."/>
            <person name="James T.Y."/>
            <person name="Grigoriev I.V."/>
        </authorList>
    </citation>
    <scope>NUCLEOTIDE SEQUENCE</scope>
    <source>
        <strain evidence="12">ATCC 52028</strain>
    </source>
</reference>
<dbReference type="GO" id="GO:0016559">
    <property type="term" value="P:peroxisome fission"/>
    <property type="evidence" value="ECO:0007669"/>
    <property type="project" value="TreeGrafter"/>
</dbReference>
<comment type="domain">
    <text evidence="9">The C-terminus is required for mitochondrial localization, while the N-terminus is necessary for mitochondrial fission.</text>
</comment>
<evidence type="ECO:0000256" key="5">
    <source>
        <dbReference type="ARBA" id="ARBA00022787"/>
    </source>
</evidence>
<dbReference type="SUPFAM" id="SSF48452">
    <property type="entry name" value="TPR-like"/>
    <property type="match status" value="1"/>
</dbReference>
<dbReference type="GO" id="GO:0005778">
    <property type="term" value="C:peroxisomal membrane"/>
    <property type="evidence" value="ECO:0007669"/>
    <property type="project" value="TreeGrafter"/>
</dbReference>
<dbReference type="GO" id="GO:0000422">
    <property type="term" value="P:autophagy of mitochondrion"/>
    <property type="evidence" value="ECO:0007669"/>
    <property type="project" value="TreeGrafter"/>
</dbReference>
<reference evidence="13 14" key="1">
    <citation type="journal article" date="2018" name="Nat. Microbiol.">
        <title>Leveraging single-cell genomics to expand the fungal tree of life.</title>
        <authorList>
            <person name="Ahrendt S.R."/>
            <person name="Quandt C.A."/>
            <person name="Ciobanu D."/>
            <person name="Clum A."/>
            <person name="Salamov A."/>
            <person name="Andreopoulos B."/>
            <person name="Cheng J.F."/>
            <person name="Woyke T."/>
            <person name="Pelin A."/>
            <person name="Henrissat B."/>
            <person name="Reynolds N.K."/>
            <person name="Benny G.L."/>
            <person name="Smith M.E."/>
            <person name="James T.Y."/>
            <person name="Grigoriev I.V."/>
        </authorList>
    </citation>
    <scope>NUCLEOTIDE SEQUENCE [LARGE SCALE GENOMIC DNA]</scope>
    <source>
        <strain evidence="13 14">ATCC 52028</strain>
    </source>
</reference>
<evidence type="ECO:0000313" key="12">
    <source>
        <dbReference type="EMBL" id="RKP03593.1"/>
    </source>
</evidence>
<dbReference type="Pfam" id="PF14852">
    <property type="entry name" value="Fis1_TPR_N"/>
    <property type="match status" value="1"/>
</dbReference>
<evidence type="ECO:0000313" key="13">
    <source>
        <dbReference type="Proteomes" id="UP000268535"/>
    </source>
</evidence>
<evidence type="ECO:0000256" key="4">
    <source>
        <dbReference type="ARBA" id="ARBA00022692"/>
    </source>
</evidence>
<comment type="function">
    <text evidence="9">Has a role in mitochondrial fission.</text>
</comment>
<dbReference type="AlphaFoldDB" id="A0A4P9WVH2"/>
<evidence type="ECO:0000256" key="3">
    <source>
        <dbReference type="ARBA" id="ARBA00014314"/>
    </source>
</evidence>
<comment type="similarity">
    <text evidence="2 9">Belongs to the FIS1 family.</text>
</comment>
<dbReference type="OrthoDB" id="421154at2759"/>
<evidence type="ECO:0000313" key="14">
    <source>
        <dbReference type="Proteomes" id="UP000274922"/>
    </source>
</evidence>
<keyword evidence="5 9" id="KW-1000">Mitochondrion outer membrane</keyword>
<dbReference type="InterPro" id="IPR028061">
    <property type="entry name" value="Fis1_TPR_C"/>
</dbReference>
<dbReference type="PANTHER" id="PTHR13247:SF0">
    <property type="entry name" value="MITOCHONDRIAL FISSION 1 PROTEIN"/>
    <property type="match status" value="1"/>
</dbReference>
<keyword evidence="14" id="KW-1185">Reference proteome</keyword>
<comment type="subcellular location">
    <subcellularLocation>
        <location evidence="1">Mitochondrion outer membrane</location>
        <topology evidence="1">Single-pass membrane protein</topology>
    </subcellularLocation>
</comment>
<dbReference type="Proteomes" id="UP000274922">
    <property type="component" value="Unassembled WGS sequence"/>
</dbReference>
<dbReference type="Pfam" id="PF14853">
    <property type="entry name" value="Fis1_TPR_C"/>
    <property type="match status" value="1"/>
</dbReference>
<evidence type="ECO:0000256" key="7">
    <source>
        <dbReference type="ARBA" id="ARBA00023128"/>
    </source>
</evidence>
<keyword evidence="8 9" id="KW-0472">Membrane</keyword>
<evidence type="ECO:0000256" key="1">
    <source>
        <dbReference type="ARBA" id="ARBA00004572"/>
    </source>
</evidence>
<dbReference type="GO" id="GO:0000266">
    <property type="term" value="P:mitochondrial fission"/>
    <property type="evidence" value="ECO:0007669"/>
    <property type="project" value="UniProtKB-UniRule"/>
</dbReference>
<dbReference type="STRING" id="1555241.A0A4P9WVH2"/>
<gene>
    <name evidence="11" type="ORF">CAUPRSCDRAFT_7889</name>
    <name evidence="12" type="ORF">CXG81DRAFT_9379</name>
</gene>
<evidence type="ECO:0000256" key="2">
    <source>
        <dbReference type="ARBA" id="ARBA00008937"/>
    </source>
</evidence>